<dbReference type="PANTHER" id="PTHR30126">
    <property type="entry name" value="HTH-TYPE TRANSCRIPTIONAL REGULATOR"/>
    <property type="match status" value="1"/>
</dbReference>
<dbReference type="SUPFAM" id="SSF46785">
    <property type="entry name" value="Winged helix' DNA-binding domain"/>
    <property type="match status" value="1"/>
</dbReference>
<keyword evidence="7" id="KW-1185">Reference proteome</keyword>
<protein>
    <submittedName>
        <fullName evidence="6">LysR family transcriptional regulator</fullName>
    </submittedName>
</protein>
<evidence type="ECO:0000313" key="6">
    <source>
        <dbReference type="EMBL" id="MEC5422534.1"/>
    </source>
</evidence>
<accession>A0ABU6KB94</accession>
<keyword evidence="2" id="KW-0805">Transcription regulation</keyword>
<dbReference type="PRINTS" id="PR00039">
    <property type="entry name" value="HTHLYSR"/>
</dbReference>
<feature type="domain" description="HTH lysR-type" evidence="5">
    <location>
        <begin position="1"/>
        <end position="56"/>
    </location>
</feature>
<dbReference type="PANTHER" id="PTHR30126:SF64">
    <property type="entry name" value="HTH-TYPE TRANSCRIPTIONAL REGULATOR CITR"/>
    <property type="match status" value="1"/>
</dbReference>
<evidence type="ECO:0000256" key="3">
    <source>
        <dbReference type="ARBA" id="ARBA00023125"/>
    </source>
</evidence>
<dbReference type="Proteomes" id="UP001335737">
    <property type="component" value="Unassembled WGS sequence"/>
</dbReference>
<dbReference type="InterPro" id="IPR005119">
    <property type="entry name" value="LysR_subst-bd"/>
</dbReference>
<evidence type="ECO:0000256" key="4">
    <source>
        <dbReference type="ARBA" id="ARBA00023163"/>
    </source>
</evidence>
<comment type="caution">
    <text evidence="6">The sequence shown here is derived from an EMBL/GenBank/DDBJ whole genome shotgun (WGS) entry which is preliminary data.</text>
</comment>
<sequence length="290" mass="33547">MRTLQTFILSAEHENFRLVAEKLYITQPAVTFQIKHLEKELGDKLFIKNGRNIALTEFGRLFYREAKDMMLQFDKSIEAVTRFKQGFSKTVRIAISPMLADTILPSILREFIKKFPTIELSIRVLESNEISEVIEKGEVDIGLSCMEGFTTIKSVKFHEETVSLVCAHDGYDSESGPVIDAKDLLEHNIIFSDSHPTYWNSIKEQFKSSGMNYRLMRVNQSHVTKRFVLEGIGVSFLPRSIINREIMEGRLLEVPVPFIELPTASMYILYKYEYQLESDFVKFVSNFHYS</sequence>
<dbReference type="InterPro" id="IPR036388">
    <property type="entry name" value="WH-like_DNA-bd_sf"/>
</dbReference>
<dbReference type="EMBL" id="JARZFX010000001">
    <property type="protein sequence ID" value="MEC5422534.1"/>
    <property type="molecule type" value="Genomic_DNA"/>
</dbReference>
<dbReference type="InterPro" id="IPR000847">
    <property type="entry name" value="LysR_HTH_N"/>
</dbReference>
<dbReference type="CDD" id="cd05466">
    <property type="entry name" value="PBP2_LTTR_substrate"/>
    <property type="match status" value="1"/>
</dbReference>
<gene>
    <name evidence="6" type="ORF">QGM71_03380</name>
</gene>
<keyword evidence="4" id="KW-0804">Transcription</keyword>
<name>A0ABU6KB94_9BACI</name>
<keyword evidence="3" id="KW-0238">DNA-binding</keyword>
<proteinExistence type="inferred from homology"/>
<dbReference type="Gene3D" id="1.10.10.10">
    <property type="entry name" value="Winged helix-like DNA-binding domain superfamily/Winged helix DNA-binding domain"/>
    <property type="match status" value="1"/>
</dbReference>
<dbReference type="Pfam" id="PF03466">
    <property type="entry name" value="LysR_substrate"/>
    <property type="match status" value="1"/>
</dbReference>
<comment type="similarity">
    <text evidence="1">Belongs to the LysR transcriptional regulatory family.</text>
</comment>
<reference evidence="6 7" key="1">
    <citation type="journal article" date="2024" name="Int. J. Syst. Evol. Microbiol.">
        <title>Virgibacillus tibetensis sp. nov., isolated from salt lake on the Tibetan Plateau of China.</title>
        <authorList>
            <person name="Phurbu D."/>
            <person name="Liu Z.-X."/>
            <person name="Wang R."/>
            <person name="Zheng Y.-Y."/>
            <person name="Liu H.-C."/>
            <person name="Zhou Y.-G."/>
            <person name="Yu Y.-J."/>
            <person name="Li A.-H."/>
        </authorList>
    </citation>
    <scope>NUCLEOTIDE SEQUENCE [LARGE SCALE GENOMIC DNA]</scope>
    <source>
        <strain evidence="6 7">C22-A2</strain>
    </source>
</reference>
<evidence type="ECO:0000259" key="5">
    <source>
        <dbReference type="PROSITE" id="PS50931"/>
    </source>
</evidence>
<dbReference type="PROSITE" id="PS50931">
    <property type="entry name" value="HTH_LYSR"/>
    <property type="match status" value="1"/>
</dbReference>
<dbReference type="Gene3D" id="3.40.190.290">
    <property type="match status" value="1"/>
</dbReference>
<evidence type="ECO:0000313" key="7">
    <source>
        <dbReference type="Proteomes" id="UP001335737"/>
    </source>
</evidence>
<dbReference type="Pfam" id="PF00126">
    <property type="entry name" value="HTH_1"/>
    <property type="match status" value="1"/>
</dbReference>
<evidence type="ECO:0000256" key="2">
    <source>
        <dbReference type="ARBA" id="ARBA00023015"/>
    </source>
</evidence>
<dbReference type="SUPFAM" id="SSF53850">
    <property type="entry name" value="Periplasmic binding protein-like II"/>
    <property type="match status" value="1"/>
</dbReference>
<dbReference type="InterPro" id="IPR036390">
    <property type="entry name" value="WH_DNA-bd_sf"/>
</dbReference>
<evidence type="ECO:0000256" key="1">
    <source>
        <dbReference type="ARBA" id="ARBA00009437"/>
    </source>
</evidence>
<organism evidence="6 7">
    <name type="scientific">Virgibacillus tibetensis</name>
    <dbReference type="NCBI Taxonomy" id="3042313"/>
    <lineage>
        <taxon>Bacteria</taxon>
        <taxon>Bacillati</taxon>
        <taxon>Bacillota</taxon>
        <taxon>Bacilli</taxon>
        <taxon>Bacillales</taxon>
        <taxon>Bacillaceae</taxon>
        <taxon>Virgibacillus</taxon>
    </lineage>
</organism>